<evidence type="ECO:0000313" key="1">
    <source>
        <dbReference type="EMBL" id="KAK6150418.1"/>
    </source>
</evidence>
<proteinExistence type="predicted"/>
<sequence>MRRANLLNHTNLKKDKTNTYELCNLNRDIEKGKIEIPKSTEESIGYLKSDDSSVVMRTLQKDICVQLGGRFMQLWMNQSPHLPKVTSKVIVACRMRHANPVKYNGCESEVTRQLNQAVTKQWLRVGSDMPTQSSSNDCVPNASRQPNQAVMVARRMCHANPIK</sequence>
<name>A0ABR0WSC2_REHGL</name>
<dbReference type="EMBL" id="JABTTQ020000008">
    <property type="protein sequence ID" value="KAK6150418.1"/>
    <property type="molecule type" value="Genomic_DNA"/>
</dbReference>
<reference evidence="1 2" key="1">
    <citation type="journal article" date="2021" name="Comput. Struct. Biotechnol. J.">
        <title>De novo genome assembly of the potent medicinal plant Rehmannia glutinosa using nanopore technology.</title>
        <authorList>
            <person name="Ma L."/>
            <person name="Dong C."/>
            <person name="Song C."/>
            <person name="Wang X."/>
            <person name="Zheng X."/>
            <person name="Niu Y."/>
            <person name="Chen S."/>
            <person name="Feng W."/>
        </authorList>
    </citation>
    <scope>NUCLEOTIDE SEQUENCE [LARGE SCALE GENOMIC DNA]</scope>
    <source>
        <strain evidence="1">DH-2019</strain>
    </source>
</reference>
<accession>A0ABR0WSC2</accession>
<organism evidence="1 2">
    <name type="scientific">Rehmannia glutinosa</name>
    <name type="common">Chinese foxglove</name>
    <dbReference type="NCBI Taxonomy" id="99300"/>
    <lineage>
        <taxon>Eukaryota</taxon>
        <taxon>Viridiplantae</taxon>
        <taxon>Streptophyta</taxon>
        <taxon>Embryophyta</taxon>
        <taxon>Tracheophyta</taxon>
        <taxon>Spermatophyta</taxon>
        <taxon>Magnoliopsida</taxon>
        <taxon>eudicotyledons</taxon>
        <taxon>Gunneridae</taxon>
        <taxon>Pentapetalae</taxon>
        <taxon>asterids</taxon>
        <taxon>lamiids</taxon>
        <taxon>Lamiales</taxon>
        <taxon>Orobanchaceae</taxon>
        <taxon>Rehmannieae</taxon>
        <taxon>Rehmannia</taxon>
    </lineage>
</organism>
<gene>
    <name evidence="1" type="ORF">DH2020_015350</name>
</gene>
<protein>
    <submittedName>
        <fullName evidence="1">Uncharacterized protein</fullName>
    </submittedName>
</protein>
<dbReference type="Proteomes" id="UP001318860">
    <property type="component" value="Unassembled WGS sequence"/>
</dbReference>
<keyword evidence="2" id="KW-1185">Reference proteome</keyword>
<evidence type="ECO:0000313" key="2">
    <source>
        <dbReference type="Proteomes" id="UP001318860"/>
    </source>
</evidence>
<comment type="caution">
    <text evidence="1">The sequence shown here is derived from an EMBL/GenBank/DDBJ whole genome shotgun (WGS) entry which is preliminary data.</text>
</comment>